<proteinExistence type="predicted"/>
<protein>
    <submittedName>
        <fullName evidence="2">Uncharacterized protein</fullName>
    </submittedName>
</protein>
<reference evidence="2" key="1">
    <citation type="submission" date="2020-07" db="EMBL/GenBank/DDBJ databases">
        <authorList>
            <person name="Lin J."/>
        </authorList>
    </citation>
    <scope>NUCLEOTIDE SEQUENCE</scope>
</reference>
<accession>A0A6V7QC53</accession>
<dbReference type="AlphaFoldDB" id="A0A6V7QC53"/>
<sequence length="109" mass="12170">MLVTLCITLGRLLMGPSLTQPGIVGRPQSLSLVKKLRKFTAVKRGPSLVKYDSKGNLTTTTKMRRPTIPLREAIQDGFPDSNKINPCPIIFEPSTHHIHRLYHNGIQRG</sequence>
<evidence type="ECO:0000256" key="1">
    <source>
        <dbReference type="SAM" id="SignalP"/>
    </source>
</evidence>
<gene>
    <name evidence="2" type="ORF">CB5_LOCUS23678</name>
</gene>
<evidence type="ECO:0000313" key="2">
    <source>
        <dbReference type="EMBL" id="CAD1840467.1"/>
    </source>
</evidence>
<dbReference type="EMBL" id="LR862135">
    <property type="protein sequence ID" value="CAD1840467.1"/>
    <property type="molecule type" value="Genomic_DNA"/>
</dbReference>
<feature type="signal peptide" evidence="1">
    <location>
        <begin position="1"/>
        <end position="19"/>
    </location>
</feature>
<name>A0A6V7QC53_ANACO</name>
<keyword evidence="1" id="KW-0732">Signal</keyword>
<organism evidence="2">
    <name type="scientific">Ananas comosus var. bracteatus</name>
    <name type="common">red pineapple</name>
    <dbReference type="NCBI Taxonomy" id="296719"/>
    <lineage>
        <taxon>Eukaryota</taxon>
        <taxon>Viridiplantae</taxon>
        <taxon>Streptophyta</taxon>
        <taxon>Embryophyta</taxon>
        <taxon>Tracheophyta</taxon>
        <taxon>Spermatophyta</taxon>
        <taxon>Magnoliopsida</taxon>
        <taxon>Liliopsida</taxon>
        <taxon>Poales</taxon>
        <taxon>Bromeliaceae</taxon>
        <taxon>Bromelioideae</taxon>
        <taxon>Ananas</taxon>
    </lineage>
</organism>
<feature type="chain" id="PRO_5027935410" evidence="1">
    <location>
        <begin position="20"/>
        <end position="109"/>
    </location>
</feature>